<dbReference type="SMART" id="SM00382">
    <property type="entry name" value="AAA"/>
    <property type="match status" value="1"/>
</dbReference>
<dbReference type="SUPFAM" id="SSF52540">
    <property type="entry name" value="P-loop containing nucleoside triphosphate hydrolases"/>
    <property type="match status" value="1"/>
</dbReference>
<dbReference type="PIRSF" id="PIRSF002849">
    <property type="entry name" value="AAA_ATPase_chaperone_MoxR_prd"/>
    <property type="match status" value="1"/>
</dbReference>
<dbReference type="InterPro" id="IPR041628">
    <property type="entry name" value="ChlI/MoxR_AAA_lid"/>
</dbReference>
<dbReference type="PANTHER" id="PTHR42759">
    <property type="entry name" value="MOXR FAMILY PROTEIN"/>
    <property type="match status" value="1"/>
</dbReference>
<dbReference type="Gene3D" id="3.40.50.300">
    <property type="entry name" value="P-loop containing nucleotide triphosphate hydrolases"/>
    <property type="match status" value="1"/>
</dbReference>
<dbReference type="Pfam" id="PF07726">
    <property type="entry name" value="AAA_3"/>
    <property type="match status" value="1"/>
</dbReference>
<dbReference type="CDD" id="cd00009">
    <property type="entry name" value="AAA"/>
    <property type="match status" value="1"/>
</dbReference>
<keyword evidence="2" id="KW-0067">ATP-binding</keyword>
<evidence type="ECO:0000256" key="1">
    <source>
        <dbReference type="ARBA" id="ARBA00022741"/>
    </source>
</evidence>
<evidence type="ECO:0000313" key="4">
    <source>
        <dbReference type="EMBL" id="MPM15115.1"/>
    </source>
</evidence>
<comment type="caution">
    <text evidence="4">The sequence shown here is derived from an EMBL/GenBank/DDBJ whole genome shotgun (WGS) entry which is preliminary data.</text>
</comment>
<accession>A0A644XFW3</accession>
<sequence>MNENKINLESVLEMVSSIREGISKHVMGNDVAIDMLIAALLADGHVLIEGVPGIGKTLTARLLSASVSASFNRIQFTPDLMPADLIGTMIFNSQTREFEYKRGPVFSHVVLIDEINRAPAKTQSALFEAMEERQVSMEGVTHPLPAPFLVIATQNPVEYEGTYRLPEAQLDRFMFKIKMGYPDEKQEVEMLKNQFESRVWSEQVRTVASPETILSIRRLVSAVTFSEKLMEYLVSIMQKTRHSSSVYLGGSPRATLNAMQASKAIAAMNGRDYVNPDDIRYSLPAVLRHRILLTSEKEMEGLNTDDLIIQIMNTVEVPR</sequence>
<evidence type="ECO:0000259" key="3">
    <source>
        <dbReference type="SMART" id="SM00382"/>
    </source>
</evidence>
<dbReference type="EMBL" id="VSSQ01002388">
    <property type="protein sequence ID" value="MPM15115.1"/>
    <property type="molecule type" value="Genomic_DNA"/>
</dbReference>
<dbReference type="InterPro" id="IPR027417">
    <property type="entry name" value="P-loop_NTPase"/>
</dbReference>
<keyword evidence="4" id="KW-0378">Hydrolase</keyword>
<gene>
    <name evidence="4" type="primary">ravA</name>
    <name evidence="4" type="ORF">SDC9_61481</name>
</gene>
<dbReference type="InterPro" id="IPR011703">
    <property type="entry name" value="ATPase_AAA-3"/>
</dbReference>
<proteinExistence type="predicted"/>
<protein>
    <submittedName>
        <fullName evidence="4">ATPase RavA</fullName>
        <ecNumber evidence="4">3.6.3.-</ecNumber>
    </submittedName>
</protein>
<keyword evidence="1" id="KW-0547">Nucleotide-binding</keyword>
<dbReference type="Pfam" id="PF17863">
    <property type="entry name" value="AAA_lid_2"/>
    <property type="match status" value="1"/>
</dbReference>
<dbReference type="GO" id="GO:0016887">
    <property type="term" value="F:ATP hydrolysis activity"/>
    <property type="evidence" value="ECO:0007669"/>
    <property type="project" value="InterPro"/>
</dbReference>
<reference evidence="4" key="1">
    <citation type="submission" date="2019-08" db="EMBL/GenBank/DDBJ databases">
        <authorList>
            <person name="Kucharzyk K."/>
            <person name="Murdoch R.W."/>
            <person name="Higgins S."/>
            <person name="Loffler F."/>
        </authorList>
    </citation>
    <scope>NUCLEOTIDE SEQUENCE</scope>
</reference>
<organism evidence="4">
    <name type="scientific">bioreactor metagenome</name>
    <dbReference type="NCBI Taxonomy" id="1076179"/>
    <lineage>
        <taxon>unclassified sequences</taxon>
        <taxon>metagenomes</taxon>
        <taxon>ecological metagenomes</taxon>
    </lineage>
</organism>
<dbReference type="AlphaFoldDB" id="A0A644XFW3"/>
<dbReference type="EC" id="3.6.3.-" evidence="4"/>
<dbReference type="PANTHER" id="PTHR42759:SF1">
    <property type="entry name" value="MAGNESIUM-CHELATASE SUBUNIT CHLD"/>
    <property type="match status" value="1"/>
</dbReference>
<name>A0A644XFW3_9ZZZZ</name>
<dbReference type="FunFam" id="3.40.50.300:FF:000640">
    <property type="entry name" value="MoxR family ATPase"/>
    <property type="match status" value="1"/>
</dbReference>
<dbReference type="InterPro" id="IPR003593">
    <property type="entry name" value="AAA+_ATPase"/>
</dbReference>
<dbReference type="Gene3D" id="1.10.8.80">
    <property type="entry name" value="Magnesium chelatase subunit I, C-Terminal domain"/>
    <property type="match status" value="1"/>
</dbReference>
<dbReference type="GO" id="GO:0005524">
    <property type="term" value="F:ATP binding"/>
    <property type="evidence" value="ECO:0007669"/>
    <property type="project" value="UniProtKB-KW"/>
</dbReference>
<dbReference type="InterPro" id="IPR050764">
    <property type="entry name" value="CbbQ/NirQ/NorQ/GpvN"/>
</dbReference>
<evidence type="ECO:0000256" key="2">
    <source>
        <dbReference type="ARBA" id="ARBA00022840"/>
    </source>
</evidence>
<feature type="domain" description="AAA+ ATPase" evidence="3">
    <location>
        <begin position="42"/>
        <end position="183"/>
    </location>
</feature>